<dbReference type="EMBL" id="VSRR010026970">
    <property type="protein sequence ID" value="MPC67915.1"/>
    <property type="molecule type" value="Genomic_DNA"/>
</dbReference>
<dbReference type="AlphaFoldDB" id="A0A5B7HE73"/>
<protein>
    <submittedName>
        <fullName evidence="2">Uncharacterized protein</fullName>
    </submittedName>
</protein>
<feature type="region of interest" description="Disordered" evidence="1">
    <location>
        <begin position="1"/>
        <end position="25"/>
    </location>
</feature>
<evidence type="ECO:0000313" key="2">
    <source>
        <dbReference type="EMBL" id="MPC67915.1"/>
    </source>
</evidence>
<dbReference type="Proteomes" id="UP000324222">
    <property type="component" value="Unassembled WGS sequence"/>
</dbReference>
<name>A0A5B7HE73_PORTR</name>
<evidence type="ECO:0000313" key="3">
    <source>
        <dbReference type="Proteomes" id="UP000324222"/>
    </source>
</evidence>
<gene>
    <name evidence="2" type="ORF">E2C01_062101</name>
</gene>
<comment type="caution">
    <text evidence="2">The sequence shown here is derived from an EMBL/GenBank/DDBJ whole genome shotgun (WGS) entry which is preliminary data.</text>
</comment>
<organism evidence="2 3">
    <name type="scientific">Portunus trituberculatus</name>
    <name type="common">Swimming crab</name>
    <name type="synonym">Neptunus trituberculatus</name>
    <dbReference type="NCBI Taxonomy" id="210409"/>
    <lineage>
        <taxon>Eukaryota</taxon>
        <taxon>Metazoa</taxon>
        <taxon>Ecdysozoa</taxon>
        <taxon>Arthropoda</taxon>
        <taxon>Crustacea</taxon>
        <taxon>Multicrustacea</taxon>
        <taxon>Malacostraca</taxon>
        <taxon>Eumalacostraca</taxon>
        <taxon>Eucarida</taxon>
        <taxon>Decapoda</taxon>
        <taxon>Pleocyemata</taxon>
        <taxon>Brachyura</taxon>
        <taxon>Eubrachyura</taxon>
        <taxon>Portunoidea</taxon>
        <taxon>Portunidae</taxon>
        <taxon>Portuninae</taxon>
        <taxon>Portunus</taxon>
    </lineage>
</organism>
<proteinExistence type="predicted"/>
<evidence type="ECO:0000256" key="1">
    <source>
        <dbReference type="SAM" id="MobiDB-lite"/>
    </source>
</evidence>
<keyword evidence="3" id="KW-1185">Reference proteome</keyword>
<sequence length="72" mass="7705">MATPNPALESPSGEGTTNVPRSECSPGGDTSLNFFYINFCNICSLRSNFPSVEHHLSSTKTSSSFPHQNTAV</sequence>
<accession>A0A5B7HE73</accession>
<reference evidence="2 3" key="1">
    <citation type="submission" date="2019-05" db="EMBL/GenBank/DDBJ databases">
        <title>Another draft genome of Portunus trituberculatus and its Hox gene families provides insights of decapod evolution.</title>
        <authorList>
            <person name="Jeong J.-H."/>
            <person name="Song I."/>
            <person name="Kim S."/>
            <person name="Choi T."/>
            <person name="Kim D."/>
            <person name="Ryu S."/>
            <person name="Kim W."/>
        </authorList>
    </citation>
    <scope>NUCLEOTIDE SEQUENCE [LARGE SCALE GENOMIC DNA]</scope>
    <source>
        <tissue evidence="2">Muscle</tissue>
    </source>
</reference>